<name>A0A0M0JUN9_9EUKA</name>
<dbReference type="OrthoDB" id="1662883at2759"/>
<evidence type="ECO:0000256" key="3">
    <source>
        <dbReference type="ARBA" id="ARBA00022741"/>
    </source>
</evidence>
<dbReference type="Pfam" id="PF00091">
    <property type="entry name" value="Tubulin"/>
    <property type="match status" value="1"/>
</dbReference>
<dbReference type="InterPro" id="IPR000217">
    <property type="entry name" value="Tubulin"/>
</dbReference>
<evidence type="ECO:0000256" key="2">
    <source>
        <dbReference type="ARBA" id="ARBA00022701"/>
    </source>
</evidence>
<sequence>MDPGCGGSEQFPPHRERNFSIDRRQCICRNLESFTFGSSVIRANPTPPVAPLSKKHSSTTMREVISIHLGQCGVQCGNACWELYCLEHGIQPDGQMPSDKTIGGGDDAFNTFFSETGSGKHVPRTVFVDLEPTVIDEVRTGTYRQLYHPEQLISGKEDAANNYARGHYTIGKEIVDLVLDRIRKLADNCTGLQGFLLFNAVGGGTGSGLGALLLERLSVDYGRKSKLSFTIYPSPQVSTAVVEPYNCVLSTHSLLEHTDVSFMVDNEALYDICRRNLDIERPTYTNLNRLIAQIISSLTASLRFDGALNVDEEVDDATLSAARDLAEAMTHLRPRDGTVHVVSADADACLRSIEMLQSRPGGRRALRLTRAIPSLVETLPLLEADAFARWCAALTGLVRADPACRDDANEAGAAKQACVALEVWSTNEAVHANAEALLHSLAFERADAPSACALPPRVHREGTTEAADDEELLDLAAAFQRQRVADESLYTVAHELPTGDESNGWQEPPADESSPMGEAAAMAPE</sequence>
<dbReference type="GO" id="GO:0016787">
    <property type="term" value="F:hydrolase activity"/>
    <property type="evidence" value="ECO:0007669"/>
    <property type="project" value="UniProtKB-KW"/>
</dbReference>
<dbReference type="InterPro" id="IPR002452">
    <property type="entry name" value="Alpha_tubulin"/>
</dbReference>
<feature type="region of interest" description="Disordered" evidence="9">
    <location>
        <begin position="494"/>
        <end position="525"/>
    </location>
</feature>
<dbReference type="Gene3D" id="3.40.50.1440">
    <property type="entry name" value="Tubulin/FtsZ, GTPase domain"/>
    <property type="match status" value="1"/>
</dbReference>
<evidence type="ECO:0000259" key="10">
    <source>
        <dbReference type="SMART" id="SM00864"/>
    </source>
</evidence>
<comment type="catalytic activity">
    <reaction evidence="7">
        <text>GTP + H2O = GDP + phosphate + H(+)</text>
        <dbReference type="Rhea" id="RHEA:19669"/>
        <dbReference type="ChEBI" id="CHEBI:15377"/>
        <dbReference type="ChEBI" id="CHEBI:15378"/>
        <dbReference type="ChEBI" id="CHEBI:37565"/>
        <dbReference type="ChEBI" id="CHEBI:43474"/>
        <dbReference type="ChEBI" id="CHEBI:58189"/>
    </reaction>
    <physiologicalReaction direction="left-to-right" evidence="7">
        <dbReference type="Rhea" id="RHEA:19670"/>
    </physiologicalReaction>
</comment>
<evidence type="ECO:0000256" key="9">
    <source>
        <dbReference type="SAM" id="MobiDB-lite"/>
    </source>
</evidence>
<keyword evidence="2 8" id="KW-0493">Microtubule</keyword>
<proteinExistence type="inferred from homology"/>
<dbReference type="GO" id="GO:0005874">
    <property type="term" value="C:microtubule"/>
    <property type="evidence" value="ECO:0007669"/>
    <property type="project" value="UniProtKB-KW"/>
</dbReference>
<keyword evidence="5 8" id="KW-0342">GTP-binding</keyword>
<dbReference type="GO" id="GO:0005200">
    <property type="term" value="F:structural constituent of cytoskeleton"/>
    <property type="evidence" value="ECO:0007669"/>
    <property type="project" value="InterPro"/>
</dbReference>
<protein>
    <recommendedName>
        <fullName evidence="8">Tubulin alpha chain</fullName>
    </recommendedName>
</protein>
<dbReference type="PROSITE" id="PS00227">
    <property type="entry name" value="TUBULIN"/>
    <property type="match status" value="1"/>
</dbReference>
<dbReference type="InterPro" id="IPR003008">
    <property type="entry name" value="Tubulin_FtsZ_GTPase"/>
</dbReference>
<dbReference type="EMBL" id="JWZX01002303">
    <property type="protein sequence ID" value="KOO30047.1"/>
    <property type="molecule type" value="Genomic_DNA"/>
</dbReference>
<reference evidence="12" key="1">
    <citation type="journal article" date="2015" name="PLoS Genet.">
        <title>Genome Sequence and Transcriptome Analyses of Chrysochromulina tobin: Metabolic Tools for Enhanced Algal Fitness in the Prominent Order Prymnesiales (Haptophyceae).</title>
        <authorList>
            <person name="Hovde B.T."/>
            <person name="Deodato C.R."/>
            <person name="Hunsperger H.M."/>
            <person name="Ryken S.A."/>
            <person name="Yost W."/>
            <person name="Jha R.K."/>
            <person name="Patterson J."/>
            <person name="Monnat R.J. Jr."/>
            <person name="Barlow S.B."/>
            <person name="Starkenburg S.R."/>
            <person name="Cattolico R.A."/>
        </authorList>
    </citation>
    <scope>NUCLEOTIDE SEQUENCE</scope>
    <source>
        <strain evidence="12">CCMP291</strain>
    </source>
</reference>
<accession>A0A0M0JUN9</accession>
<dbReference type="FunFam" id="3.40.50.1440:FF:000004">
    <property type="entry name" value="Tubulin alpha chain"/>
    <property type="match status" value="1"/>
</dbReference>
<dbReference type="GO" id="GO:0007017">
    <property type="term" value="P:microtubule-based process"/>
    <property type="evidence" value="ECO:0007669"/>
    <property type="project" value="InterPro"/>
</dbReference>
<dbReference type="PANTHER" id="PTHR11588">
    <property type="entry name" value="TUBULIN"/>
    <property type="match status" value="1"/>
</dbReference>
<comment type="caution">
    <text evidence="11">The sequence shown here is derived from an EMBL/GenBank/DDBJ whole genome shotgun (WGS) entry which is preliminary data.</text>
</comment>
<dbReference type="Proteomes" id="UP000037460">
    <property type="component" value="Unassembled WGS sequence"/>
</dbReference>
<organism evidence="11 12">
    <name type="scientific">Chrysochromulina tobinii</name>
    <dbReference type="NCBI Taxonomy" id="1460289"/>
    <lineage>
        <taxon>Eukaryota</taxon>
        <taxon>Haptista</taxon>
        <taxon>Haptophyta</taxon>
        <taxon>Prymnesiophyceae</taxon>
        <taxon>Prymnesiales</taxon>
        <taxon>Chrysochromulinaceae</taxon>
        <taxon>Chrysochromulina</taxon>
    </lineage>
</organism>
<evidence type="ECO:0000256" key="5">
    <source>
        <dbReference type="ARBA" id="ARBA00023134"/>
    </source>
</evidence>
<dbReference type="SMART" id="SM00864">
    <property type="entry name" value="Tubulin"/>
    <property type="match status" value="1"/>
</dbReference>
<dbReference type="InterPro" id="IPR017975">
    <property type="entry name" value="Tubulin_CS"/>
</dbReference>
<dbReference type="InterPro" id="IPR036525">
    <property type="entry name" value="Tubulin/FtsZ_GTPase_sf"/>
</dbReference>
<dbReference type="AlphaFoldDB" id="A0A0M0JUN9"/>
<evidence type="ECO:0000256" key="8">
    <source>
        <dbReference type="RuleBase" id="RU000352"/>
    </source>
</evidence>
<feature type="domain" description="Tubulin/FtsZ GTPase" evidence="10">
    <location>
        <begin position="109"/>
        <end position="306"/>
    </location>
</feature>
<dbReference type="PRINTS" id="PR01161">
    <property type="entry name" value="TUBULIN"/>
</dbReference>
<evidence type="ECO:0000256" key="4">
    <source>
        <dbReference type="ARBA" id="ARBA00022801"/>
    </source>
</evidence>
<dbReference type="PRINTS" id="PR01162">
    <property type="entry name" value="ALPHATUBULIN"/>
</dbReference>
<keyword evidence="3 8" id="KW-0547">Nucleotide-binding</keyword>
<comment type="function">
    <text evidence="6 8">Tubulin is the major constituent of microtubules, a cylinder consisting of laterally associated linear protofilaments composed of alpha- and beta-tubulin heterodimers. Microtubules grow by the addition of GTP-tubulin dimers to the microtubule end, where a stabilizing cap forms. Below the cap, tubulin dimers are in GDP-bound state, owing to GTPase activity of alpha-tubulin.</text>
</comment>
<keyword evidence="4" id="KW-0378">Hydrolase</keyword>
<evidence type="ECO:0000313" key="11">
    <source>
        <dbReference type="EMBL" id="KOO30047.1"/>
    </source>
</evidence>
<evidence type="ECO:0000256" key="6">
    <source>
        <dbReference type="ARBA" id="ARBA00034296"/>
    </source>
</evidence>
<evidence type="ECO:0000256" key="7">
    <source>
        <dbReference type="ARBA" id="ARBA00049117"/>
    </source>
</evidence>
<dbReference type="GO" id="GO:0005525">
    <property type="term" value="F:GTP binding"/>
    <property type="evidence" value="ECO:0007669"/>
    <property type="project" value="UniProtKB-UniRule"/>
</dbReference>
<dbReference type="SUPFAM" id="SSF52490">
    <property type="entry name" value="Tubulin nucleotide-binding domain-like"/>
    <property type="match status" value="1"/>
</dbReference>
<comment type="similarity">
    <text evidence="1 8">Belongs to the tubulin family.</text>
</comment>
<comment type="subunit">
    <text evidence="8">Dimer of alpha and beta chains. A typical microtubule is a hollow water-filled tube with an outer diameter of 25 nm and an inner diameter of 15 nM. Alpha-beta heterodimers associate head-to-tail to form protofilaments running lengthwise along the microtubule wall with the beta-tubulin subunit facing the microtubule plus end conferring a structural polarity. Microtubules usually have 13 protofilaments but different protofilament numbers can be found in some organisms and specialized cells.</text>
</comment>
<gene>
    <name evidence="11" type="ORF">Ctob_013112</name>
</gene>
<keyword evidence="12" id="KW-1185">Reference proteome</keyword>
<evidence type="ECO:0000313" key="12">
    <source>
        <dbReference type="Proteomes" id="UP000037460"/>
    </source>
</evidence>
<feature type="non-terminal residue" evidence="11">
    <location>
        <position position="525"/>
    </location>
</feature>
<evidence type="ECO:0000256" key="1">
    <source>
        <dbReference type="ARBA" id="ARBA00009636"/>
    </source>
</evidence>